<organism evidence="1 2">
    <name type="scientific">Rangifer tarandus platyrhynchus</name>
    <name type="common">Svalbard reindeer</name>
    <dbReference type="NCBI Taxonomy" id="3082113"/>
    <lineage>
        <taxon>Eukaryota</taxon>
        <taxon>Metazoa</taxon>
        <taxon>Chordata</taxon>
        <taxon>Craniata</taxon>
        <taxon>Vertebrata</taxon>
        <taxon>Euteleostomi</taxon>
        <taxon>Mammalia</taxon>
        <taxon>Eutheria</taxon>
        <taxon>Laurasiatheria</taxon>
        <taxon>Artiodactyla</taxon>
        <taxon>Ruminantia</taxon>
        <taxon>Pecora</taxon>
        <taxon>Cervidae</taxon>
        <taxon>Odocoileinae</taxon>
        <taxon>Rangifer</taxon>
    </lineage>
</organism>
<dbReference type="EMBL" id="OX596093">
    <property type="protein sequence ID" value="CAI9713669.1"/>
    <property type="molecule type" value="Genomic_DNA"/>
</dbReference>
<evidence type="ECO:0000313" key="1">
    <source>
        <dbReference type="EMBL" id="CAI9713669.1"/>
    </source>
</evidence>
<evidence type="ECO:0000313" key="2">
    <source>
        <dbReference type="Proteomes" id="UP001162501"/>
    </source>
</evidence>
<name>A0ACB0FN61_RANTA</name>
<protein>
    <submittedName>
        <fullName evidence="1">Uncharacterized protein</fullName>
    </submittedName>
</protein>
<dbReference type="Proteomes" id="UP001162501">
    <property type="component" value="Chromosome 9"/>
</dbReference>
<sequence length="122" mass="13573">MPQFTFACFCGLHGFCKMKRKKEEAHRQRETAVLETEDRRSPRRTSGSVLKAALSGRWRAGGVGAGAARSLAARRTRWVTDEGYEESGQQPPAVQDSFPDDDPTAVPADPPPLIDSWKERPF</sequence>
<proteinExistence type="predicted"/>
<reference evidence="1" key="1">
    <citation type="submission" date="2023-05" db="EMBL/GenBank/DDBJ databases">
        <authorList>
            <consortium name="ELIXIR-Norway"/>
        </authorList>
    </citation>
    <scope>NUCLEOTIDE SEQUENCE</scope>
</reference>
<gene>
    <name evidence="1" type="ORF">MRATA1EN3_LOCUS24882</name>
</gene>
<accession>A0ACB0FN61</accession>